<accession>A0A7W5FIB6</accession>
<dbReference type="Proteomes" id="UP000590749">
    <property type="component" value="Unassembled WGS sequence"/>
</dbReference>
<proteinExistence type="predicted"/>
<organism evidence="2 3">
    <name type="scientific">Actinoplanes campanulatus</name>
    <dbReference type="NCBI Taxonomy" id="113559"/>
    <lineage>
        <taxon>Bacteria</taxon>
        <taxon>Bacillati</taxon>
        <taxon>Actinomycetota</taxon>
        <taxon>Actinomycetes</taxon>
        <taxon>Micromonosporales</taxon>
        <taxon>Micromonosporaceae</taxon>
        <taxon>Actinoplanes</taxon>
    </lineage>
</organism>
<keyword evidence="3" id="KW-1185">Reference proteome</keyword>
<gene>
    <name evidence="2" type="ORF">FHR83_007001</name>
</gene>
<reference evidence="2 3" key="1">
    <citation type="submission" date="2020-08" db="EMBL/GenBank/DDBJ databases">
        <title>Genomic Encyclopedia of Type Strains, Phase III (KMG-III): the genomes of soil and plant-associated and newly described type strains.</title>
        <authorList>
            <person name="Whitman W."/>
        </authorList>
    </citation>
    <scope>NUCLEOTIDE SEQUENCE [LARGE SCALE GENOMIC DNA]</scope>
    <source>
        <strain evidence="2 3">CECT 3287</strain>
    </source>
</reference>
<evidence type="ECO:0000313" key="3">
    <source>
        <dbReference type="Proteomes" id="UP000590749"/>
    </source>
</evidence>
<protein>
    <submittedName>
        <fullName evidence="2">Uncharacterized protein</fullName>
    </submittedName>
</protein>
<comment type="caution">
    <text evidence="2">The sequence shown here is derived from an EMBL/GenBank/DDBJ whole genome shotgun (WGS) entry which is preliminary data.</text>
</comment>
<evidence type="ECO:0000256" key="1">
    <source>
        <dbReference type="SAM" id="MobiDB-lite"/>
    </source>
</evidence>
<dbReference type="RefSeq" id="WP_183225359.1">
    <property type="nucleotide sequence ID" value="NZ_BMPW01000021.1"/>
</dbReference>
<evidence type="ECO:0000313" key="2">
    <source>
        <dbReference type="EMBL" id="MBB3099295.1"/>
    </source>
</evidence>
<feature type="region of interest" description="Disordered" evidence="1">
    <location>
        <begin position="1"/>
        <end position="26"/>
    </location>
</feature>
<name>A0A7W5FIB6_9ACTN</name>
<dbReference type="AlphaFoldDB" id="A0A7W5FIB6"/>
<dbReference type="EMBL" id="JACHXF010000018">
    <property type="protein sequence ID" value="MBB3099295.1"/>
    <property type="molecule type" value="Genomic_DNA"/>
</dbReference>
<sequence>MGSGVTGEPSEASAPPAPARQDREEPSIMRLLLSGVLTPEEIDRLEVAPGRWCLPGAPP</sequence>